<name>A0ABS5KV18_9ACTN</name>
<keyword evidence="4" id="KW-1185">Reference proteome</keyword>
<dbReference type="SMART" id="SM00900">
    <property type="entry name" value="FMN_bind"/>
    <property type="match status" value="1"/>
</dbReference>
<dbReference type="InterPro" id="IPR007329">
    <property type="entry name" value="FMN-bd"/>
</dbReference>
<dbReference type="EMBL" id="JAAFYZ010000085">
    <property type="protein sequence ID" value="MBS2549906.1"/>
    <property type="molecule type" value="Genomic_DNA"/>
</dbReference>
<accession>A0ABS5KV18</accession>
<feature type="compositionally biased region" description="Low complexity" evidence="1">
    <location>
        <begin position="51"/>
        <end position="109"/>
    </location>
</feature>
<reference evidence="3 4" key="1">
    <citation type="submission" date="2020-02" db="EMBL/GenBank/DDBJ databases">
        <title>Acidophilic actinobacteria isolated from forest soil.</title>
        <authorList>
            <person name="Golinska P."/>
        </authorList>
    </citation>
    <scope>NUCLEOTIDE SEQUENCE [LARGE SCALE GENOMIC DNA]</scope>
    <source>
        <strain evidence="3 4">NL8</strain>
    </source>
</reference>
<feature type="domain" description="FMN-binding" evidence="2">
    <location>
        <begin position="120"/>
        <end position="197"/>
    </location>
</feature>
<evidence type="ECO:0000313" key="4">
    <source>
        <dbReference type="Proteomes" id="UP000730482"/>
    </source>
</evidence>
<comment type="caution">
    <text evidence="3">The sequence shown here is derived from an EMBL/GenBank/DDBJ whole genome shotgun (WGS) entry which is preliminary data.</text>
</comment>
<evidence type="ECO:0000256" key="1">
    <source>
        <dbReference type="SAM" id="MobiDB-lite"/>
    </source>
</evidence>
<dbReference type="RefSeq" id="WP_212011734.1">
    <property type="nucleotide sequence ID" value="NZ_JAAFYZ010000085.1"/>
</dbReference>
<protein>
    <submittedName>
        <fullName evidence="3">FMN-binding protein</fullName>
    </submittedName>
</protein>
<sequence length="199" mass="19334">MRRAIVTGTATVSGVVLLLGLKPHSDTPLAAKGANNNFTITQSGAQGGGQPSSAPSSSSASGSSGSSGSSGTSGSSGSSGTSGSSSGSSSQPGSAPSSSASGSAPATGSKTVTGDAADTRYGPVQLAVTFSGKKITQIQVLEYPTETGRDQEINTYAIPQLNQEAMSAQSANIDGVSGATYTSEGYQQSLQSAIDKAGA</sequence>
<gene>
    <name evidence="3" type="ORF">KGQ19_23860</name>
</gene>
<feature type="region of interest" description="Disordered" evidence="1">
    <location>
        <begin position="30"/>
        <end position="120"/>
    </location>
</feature>
<proteinExistence type="predicted"/>
<dbReference type="Pfam" id="PF04205">
    <property type="entry name" value="FMN_bind"/>
    <property type="match status" value="1"/>
</dbReference>
<dbReference type="Gene3D" id="3.90.1010.20">
    <property type="match status" value="1"/>
</dbReference>
<dbReference type="Proteomes" id="UP000730482">
    <property type="component" value="Unassembled WGS sequence"/>
</dbReference>
<organism evidence="3 4">
    <name type="scientific">Catenulispora pinistramenti</name>
    <dbReference type="NCBI Taxonomy" id="2705254"/>
    <lineage>
        <taxon>Bacteria</taxon>
        <taxon>Bacillati</taxon>
        <taxon>Actinomycetota</taxon>
        <taxon>Actinomycetes</taxon>
        <taxon>Catenulisporales</taxon>
        <taxon>Catenulisporaceae</taxon>
        <taxon>Catenulispora</taxon>
    </lineage>
</organism>
<evidence type="ECO:0000259" key="2">
    <source>
        <dbReference type="SMART" id="SM00900"/>
    </source>
</evidence>
<evidence type="ECO:0000313" key="3">
    <source>
        <dbReference type="EMBL" id="MBS2549906.1"/>
    </source>
</evidence>